<dbReference type="STRING" id="36166.T1GC78"/>
<evidence type="ECO:0000313" key="2">
    <source>
        <dbReference type="EnsemblMetazoa" id="MESCA000879-PA"/>
    </source>
</evidence>
<dbReference type="HOGENOM" id="CLU_1457935_0_0_1"/>
<name>T1GC78_MEGSC</name>
<sequence>HKKKKKCKPEEPCCDDLVQKPTLHILKKKGEYIITLRPLKDPTYLKQCENPYLDMKPLQFKIAKNPIVVQKREVKKKLMDKGFKKCVCHKPVSSCCCRPYIEKKQLEYDLSKICCEMGINSLKDDLVYSDVTDSDSDLDIEFTPPAGLIKPSLRKKPDMAHMETQYLESDWNARPIFTPPINKRLN</sequence>
<dbReference type="Pfam" id="PF16003">
    <property type="entry name" value="DUF4776"/>
    <property type="match status" value="1"/>
</dbReference>
<reference evidence="3" key="1">
    <citation type="submission" date="2013-02" db="EMBL/GenBank/DDBJ databases">
        <authorList>
            <person name="Hughes D."/>
        </authorList>
    </citation>
    <scope>NUCLEOTIDE SEQUENCE</scope>
    <source>
        <strain>Durham</strain>
        <strain evidence="3">NC isolate 2 -- Noor lab</strain>
    </source>
</reference>
<dbReference type="OMA" id="ICHEESL"/>
<accession>T1GC78</accession>
<dbReference type="PANTHER" id="PTHR39079:SF1">
    <property type="entry name" value="GH11706P-RELATED"/>
    <property type="match status" value="1"/>
</dbReference>
<keyword evidence="3" id="KW-1185">Reference proteome</keyword>
<dbReference type="AlphaFoldDB" id="T1GC78"/>
<dbReference type="PANTHER" id="PTHR39079">
    <property type="entry name" value="FI08034P-RELATED"/>
    <property type="match status" value="1"/>
</dbReference>
<organism evidence="2 3">
    <name type="scientific">Megaselia scalaris</name>
    <name type="common">Humpbacked fly</name>
    <name type="synonym">Phora scalaris</name>
    <dbReference type="NCBI Taxonomy" id="36166"/>
    <lineage>
        <taxon>Eukaryota</taxon>
        <taxon>Metazoa</taxon>
        <taxon>Ecdysozoa</taxon>
        <taxon>Arthropoda</taxon>
        <taxon>Hexapoda</taxon>
        <taxon>Insecta</taxon>
        <taxon>Pterygota</taxon>
        <taxon>Neoptera</taxon>
        <taxon>Endopterygota</taxon>
        <taxon>Diptera</taxon>
        <taxon>Brachycera</taxon>
        <taxon>Muscomorpha</taxon>
        <taxon>Platypezoidea</taxon>
        <taxon>Phoridae</taxon>
        <taxon>Megaseliini</taxon>
        <taxon>Megaselia</taxon>
    </lineage>
</organism>
<dbReference type="Proteomes" id="UP000015102">
    <property type="component" value="Unassembled WGS sequence"/>
</dbReference>
<dbReference type="InterPro" id="IPR031949">
    <property type="entry name" value="DUF4776"/>
</dbReference>
<protein>
    <recommendedName>
        <fullName evidence="1">DUF4776 domain-containing protein</fullName>
    </recommendedName>
</protein>
<evidence type="ECO:0000313" key="3">
    <source>
        <dbReference type="Proteomes" id="UP000015102"/>
    </source>
</evidence>
<proteinExistence type="predicted"/>
<dbReference type="EMBL" id="CAQQ02166993">
    <property type="status" value="NOT_ANNOTATED_CDS"/>
    <property type="molecule type" value="Genomic_DNA"/>
</dbReference>
<evidence type="ECO:0000259" key="1">
    <source>
        <dbReference type="Pfam" id="PF16003"/>
    </source>
</evidence>
<dbReference type="EMBL" id="CAQQ02166992">
    <property type="status" value="NOT_ANNOTATED_CDS"/>
    <property type="molecule type" value="Genomic_DNA"/>
</dbReference>
<reference evidence="2" key="2">
    <citation type="submission" date="2015-06" db="UniProtKB">
        <authorList>
            <consortium name="EnsemblMetazoa"/>
        </authorList>
    </citation>
    <scope>IDENTIFICATION</scope>
</reference>
<dbReference type="EnsemblMetazoa" id="MESCA000879-RA">
    <property type="protein sequence ID" value="MESCA000879-PA"/>
    <property type="gene ID" value="MESCA000879"/>
</dbReference>
<feature type="domain" description="DUF4776" evidence="1">
    <location>
        <begin position="1"/>
        <end position="181"/>
    </location>
</feature>